<dbReference type="PANTHER" id="PTHR31269:SF22">
    <property type="entry name" value="OS01G0247700 PROTEIN"/>
    <property type="match status" value="1"/>
</dbReference>
<reference evidence="7" key="1">
    <citation type="journal article" date="2023" name="Mol. Ecol. Resour.">
        <title>Chromosome-level genome assembly of a triploid poplar Populus alba 'Berolinensis'.</title>
        <authorList>
            <person name="Chen S."/>
            <person name="Yu Y."/>
            <person name="Wang X."/>
            <person name="Wang S."/>
            <person name="Zhang T."/>
            <person name="Zhou Y."/>
            <person name="He R."/>
            <person name="Meng N."/>
            <person name="Wang Y."/>
            <person name="Liu W."/>
            <person name="Liu Z."/>
            <person name="Liu J."/>
            <person name="Guo Q."/>
            <person name="Huang H."/>
            <person name="Sederoff R.R."/>
            <person name="Wang G."/>
            <person name="Qu G."/>
            <person name="Chen S."/>
        </authorList>
    </citation>
    <scope>NUCLEOTIDE SEQUENCE</scope>
    <source>
        <strain evidence="7">SC-2020</strain>
    </source>
</reference>
<gene>
    <name evidence="7" type="ORF">NC653_025734</name>
</gene>
<keyword evidence="4" id="KW-1003">Cell membrane</keyword>
<dbReference type="Proteomes" id="UP001164929">
    <property type="component" value="Chromosome 10"/>
</dbReference>
<evidence type="ECO:0000256" key="1">
    <source>
        <dbReference type="ARBA" id="ARBA00004127"/>
    </source>
</evidence>
<sequence length="81" mass="9029">MRRFSVAWWGLNCSFPLTVQAVASRDYAEEVKGGIADAVMLLLSGTSIVLSLILTVFIVFNNKNREIEQSHEVDGRGTEDR</sequence>
<keyword evidence="5" id="KW-0812">Transmembrane</keyword>
<evidence type="ECO:0000256" key="6">
    <source>
        <dbReference type="SAM" id="SignalP"/>
    </source>
</evidence>
<dbReference type="GO" id="GO:0012505">
    <property type="term" value="C:endomembrane system"/>
    <property type="evidence" value="ECO:0007669"/>
    <property type="project" value="UniProtKB-SubCell"/>
</dbReference>
<feature type="signal peptide" evidence="6">
    <location>
        <begin position="1"/>
        <end position="21"/>
    </location>
</feature>
<dbReference type="InterPro" id="IPR030183">
    <property type="entry name" value="SLAC/SLAH"/>
</dbReference>
<comment type="subcellular location">
    <subcellularLocation>
        <location evidence="2">Cell membrane</location>
    </subcellularLocation>
    <subcellularLocation>
        <location evidence="1">Endomembrane system</location>
        <topology evidence="1">Multi-pass membrane protein</topology>
    </subcellularLocation>
</comment>
<feature type="chain" id="PRO_5041998912" description="Holin" evidence="6">
    <location>
        <begin position="22"/>
        <end position="81"/>
    </location>
</feature>
<dbReference type="AlphaFoldDB" id="A0AAD6MBZ6"/>
<dbReference type="GO" id="GO:0006873">
    <property type="term" value="P:intracellular monoatomic ion homeostasis"/>
    <property type="evidence" value="ECO:0007669"/>
    <property type="project" value="InterPro"/>
</dbReference>
<feature type="transmembrane region" description="Helical" evidence="5">
    <location>
        <begin position="39"/>
        <end position="60"/>
    </location>
</feature>
<evidence type="ECO:0008006" key="9">
    <source>
        <dbReference type="Google" id="ProtNLM"/>
    </source>
</evidence>
<keyword evidence="3" id="KW-0813">Transport</keyword>
<proteinExistence type="predicted"/>
<evidence type="ECO:0000256" key="3">
    <source>
        <dbReference type="ARBA" id="ARBA00022448"/>
    </source>
</evidence>
<keyword evidence="6" id="KW-0732">Signal</keyword>
<evidence type="ECO:0000256" key="4">
    <source>
        <dbReference type="ARBA" id="ARBA00022475"/>
    </source>
</evidence>
<organism evidence="7 8">
    <name type="scientific">Populus alba x Populus x berolinensis</name>
    <dbReference type="NCBI Taxonomy" id="444605"/>
    <lineage>
        <taxon>Eukaryota</taxon>
        <taxon>Viridiplantae</taxon>
        <taxon>Streptophyta</taxon>
        <taxon>Embryophyta</taxon>
        <taxon>Tracheophyta</taxon>
        <taxon>Spermatophyta</taxon>
        <taxon>Magnoliopsida</taxon>
        <taxon>eudicotyledons</taxon>
        <taxon>Gunneridae</taxon>
        <taxon>Pentapetalae</taxon>
        <taxon>rosids</taxon>
        <taxon>fabids</taxon>
        <taxon>Malpighiales</taxon>
        <taxon>Salicaceae</taxon>
        <taxon>Saliceae</taxon>
        <taxon>Populus</taxon>
    </lineage>
</organism>
<dbReference type="GO" id="GO:0008308">
    <property type="term" value="F:voltage-gated monoatomic anion channel activity"/>
    <property type="evidence" value="ECO:0007669"/>
    <property type="project" value="InterPro"/>
</dbReference>
<evidence type="ECO:0000313" key="7">
    <source>
        <dbReference type="EMBL" id="KAJ6982713.1"/>
    </source>
</evidence>
<dbReference type="EMBL" id="JAQIZT010000010">
    <property type="protein sequence ID" value="KAJ6982713.1"/>
    <property type="molecule type" value="Genomic_DNA"/>
</dbReference>
<accession>A0AAD6MBZ6</accession>
<evidence type="ECO:0000256" key="5">
    <source>
        <dbReference type="SAM" id="Phobius"/>
    </source>
</evidence>
<evidence type="ECO:0000313" key="8">
    <source>
        <dbReference type="Proteomes" id="UP001164929"/>
    </source>
</evidence>
<comment type="caution">
    <text evidence="7">The sequence shown here is derived from an EMBL/GenBank/DDBJ whole genome shotgun (WGS) entry which is preliminary data.</text>
</comment>
<dbReference type="PANTHER" id="PTHR31269">
    <property type="entry name" value="S-TYPE ANION CHANNEL SLAH3"/>
    <property type="match status" value="1"/>
</dbReference>
<keyword evidence="5" id="KW-1133">Transmembrane helix</keyword>
<evidence type="ECO:0000256" key="2">
    <source>
        <dbReference type="ARBA" id="ARBA00004236"/>
    </source>
</evidence>
<protein>
    <recommendedName>
        <fullName evidence="9">Holin</fullName>
    </recommendedName>
</protein>
<keyword evidence="8" id="KW-1185">Reference proteome</keyword>
<keyword evidence="5" id="KW-0472">Membrane</keyword>
<dbReference type="GO" id="GO:0005886">
    <property type="term" value="C:plasma membrane"/>
    <property type="evidence" value="ECO:0007669"/>
    <property type="project" value="UniProtKB-SubCell"/>
</dbReference>
<name>A0AAD6MBZ6_9ROSI</name>